<gene>
    <name evidence="1" type="ORF">LCGC14_1084220</name>
</gene>
<dbReference type="EMBL" id="LAZR01004766">
    <property type="protein sequence ID" value="KKN05743.1"/>
    <property type="molecule type" value="Genomic_DNA"/>
</dbReference>
<dbReference type="AlphaFoldDB" id="A0A0F9QKA1"/>
<accession>A0A0F9QKA1</accession>
<name>A0A0F9QKA1_9ZZZZ</name>
<proteinExistence type="predicted"/>
<sequence>MRRKQIRKVVKETLDKWFEELNRKADLIVKGRELIKRVLG</sequence>
<comment type="caution">
    <text evidence="1">The sequence shown here is derived from an EMBL/GenBank/DDBJ whole genome shotgun (WGS) entry which is preliminary data.</text>
</comment>
<reference evidence="1" key="1">
    <citation type="journal article" date="2015" name="Nature">
        <title>Complex archaea that bridge the gap between prokaryotes and eukaryotes.</title>
        <authorList>
            <person name="Spang A."/>
            <person name="Saw J.H."/>
            <person name="Jorgensen S.L."/>
            <person name="Zaremba-Niedzwiedzka K."/>
            <person name="Martijn J."/>
            <person name="Lind A.E."/>
            <person name="van Eijk R."/>
            <person name="Schleper C."/>
            <person name="Guy L."/>
            <person name="Ettema T.J."/>
        </authorList>
    </citation>
    <scope>NUCLEOTIDE SEQUENCE</scope>
</reference>
<protein>
    <submittedName>
        <fullName evidence="1">Uncharacterized protein</fullName>
    </submittedName>
</protein>
<organism evidence="1">
    <name type="scientific">marine sediment metagenome</name>
    <dbReference type="NCBI Taxonomy" id="412755"/>
    <lineage>
        <taxon>unclassified sequences</taxon>
        <taxon>metagenomes</taxon>
        <taxon>ecological metagenomes</taxon>
    </lineage>
</organism>
<evidence type="ECO:0000313" key="1">
    <source>
        <dbReference type="EMBL" id="KKN05743.1"/>
    </source>
</evidence>